<dbReference type="Proteomes" id="UP000078512">
    <property type="component" value="Unassembled WGS sequence"/>
</dbReference>
<evidence type="ECO:0000313" key="3">
    <source>
        <dbReference type="EMBL" id="OAQ32022.1"/>
    </source>
</evidence>
<gene>
    <name evidence="3" type="ORF">K457DRAFT_16901</name>
    <name evidence="2" type="ORF">K457DRAFT_1825648</name>
</gene>
<sequence>MHFSLAQVNKLEQESVDVEERQPLYPPVAATDASQARRRYVRLVASVTDGDKIQFSLDKNQKDEQDMAEEIKQKVRNKITKRYSSRERSSSLEADAVKLFKSKYEGDRLATEVVEMLMGEDASDRKIARHMVRRKSQQNYGRTE</sequence>
<evidence type="ECO:0000313" key="2">
    <source>
        <dbReference type="EMBL" id="OAQ22243.1"/>
    </source>
</evidence>
<keyword evidence="4" id="KW-1185">Reference proteome</keyword>
<name>A0A197JB20_9FUNG</name>
<evidence type="ECO:0000313" key="4">
    <source>
        <dbReference type="Proteomes" id="UP000078512"/>
    </source>
</evidence>
<reference evidence="2 4" key="1">
    <citation type="submission" date="2016-05" db="EMBL/GenBank/DDBJ databases">
        <title>Genome sequencing reveals origins of a unique bacterial endosymbiosis in the earliest lineages of terrestrial Fungi.</title>
        <authorList>
            <consortium name="DOE Joint Genome Institute"/>
            <person name="Uehling J."/>
            <person name="Gryganskyi A."/>
            <person name="Hameed K."/>
            <person name="Tschaplinski T."/>
            <person name="Misztal P."/>
            <person name="Wu S."/>
            <person name="Desiro A."/>
            <person name="Vande Pol N."/>
            <person name="Du Z.-Y."/>
            <person name="Zienkiewicz A."/>
            <person name="Zienkiewicz K."/>
            <person name="Morin E."/>
            <person name="Tisserant E."/>
            <person name="Splivallo R."/>
            <person name="Hainaut M."/>
            <person name="Henrissat B."/>
            <person name="Ohm R."/>
            <person name="Kuo A."/>
            <person name="Yan J."/>
            <person name="Lipzen A."/>
            <person name="Nolan M."/>
            <person name="Labutti K."/>
            <person name="Barry K."/>
            <person name="Goldstein A."/>
            <person name="Labbe J."/>
            <person name="Schadt C."/>
            <person name="Tuskan G."/>
            <person name="Grigoriev I."/>
            <person name="Martin F."/>
            <person name="Vilgalys R."/>
            <person name="Bonito G."/>
        </authorList>
    </citation>
    <scope>NUCLEOTIDE SEQUENCE [LARGE SCALE GENOMIC DNA]</scope>
    <source>
        <strain evidence="2 4">AG-77</strain>
    </source>
</reference>
<dbReference type="EMBL" id="KV442193">
    <property type="protein sequence ID" value="OAQ22243.1"/>
    <property type="molecule type" value="Genomic_DNA"/>
</dbReference>
<dbReference type="EMBL" id="KV442027">
    <property type="protein sequence ID" value="OAQ32022.1"/>
    <property type="molecule type" value="Genomic_DNA"/>
</dbReference>
<proteinExistence type="predicted"/>
<feature type="region of interest" description="Disordered" evidence="1">
    <location>
        <begin position="1"/>
        <end position="31"/>
    </location>
</feature>
<dbReference type="OrthoDB" id="2430565at2759"/>
<dbReference type="AlphaFoldDB" id="A0A197JB20"/>
<organism evidence="2 4">
    <name type="scientific">Linnemannia elongata AG-77</name>
    <dbReference type="NCBI Taxonomy" id="1314771"/>
    <lineage>
        <taxon>Eukaryota</taxon>
        <taxon>Fungi</taxon>
        <taxon>Fungi incertae sedis</taxon>
        <taxon>Mucoromycota</taxon>
        <taxon>Mortierellomycotina</taxon>
        <taxon>Mortierellomycetes</taxon>
        <taxon>Mortierellales</taxon>
        <taxon>Mortierellaceae</taxon>
        <taxon>Linnemannia</taxon>
    </lineage>
</organism>
<accession>A0A197JB20</accession>
<protein>
    <submittedName>
        <fullName evidence="2">Uncharacterized protein</fullName>
    </submittedName>
</protein>
<evidence type="ECO:0000256" key="1">
    <source>
        <dbReference type="SAM" id="MobiDB-lite"/>
    </source>
</evidence>